<feature type="signal peptide" evidence="1">
    <location>
        <begin position="1"/>
        <end position="18"/>
    </location>
</feature>
<dbReference type="Proteomes" id="UP000717696">
    <property type="component" value="Unassembled WGS sequence"/>
</dbReference>
<evidence type="ECO:0000256" key="1">
    <source>
        <dbReference type="SAM" id="SignalP"/>
    </source>
</evidence>
<dbReference type="AlphaFoldDB" id="A0A9P9ISG9"/>
<name>A0A9P9ISG9_9HYPO</name>
<dbReference type="Pfam" id="PF01822">
    <property type="entry name" value="WSC"/>
    <property type="match status" value="1"/>
</dbReference>
<comment type="caution">
    <text evidence="3">The sequence shown here is derived from an EMBL/GenBank/DDBJ whole genome shotgun (WGS) entry which is preliminary data.</text>
</comment>
<evidence type="ECO:0000313" key="3">
    <source>
        <dbReference type="EMBL" id="KAH7129424.1"/>
    </source>
</evidence>
<accession>A0A9P9ISG9</accession>
<keyword evidence="1" id="KW-0732">Signal</keyword>
<evidence type="ECO:0000259" key="2">
    <source>
        <dbReference type="PROSITE" id="PS51212"/>
    </source>
</evidence>
<feature type="domain" description="WSC" evidence="2">
    <location>
        <begin position="20"/>
        <end position="118"/>
    </location>
</feature>
<keyword evidence="4" id="KW-1185">Reference proteome</keyword>
<protein>
    <recommendedName>
        <fullName evidence="2">WSC domain-containing protein</fullName>
    </recommendedName>
</protein>
<dbReference type="OrthoDB" id="5097663at2759"/>
<reference evidence="3" key="1">
    <citation type="journal article" date="2021" name="Nat. Commun.">
        <title>Genetic determinants of endophytism in the Arabidopsis root mycobiome.</title>
        <authorList>
            <person name="Mesny F."/>
            <person name="Miyauchi S."/>
            <person name="Thiergart T."/>
            <person name="Pickel B."/>
            <person name="Atanasova L."/>
            <person name="Karlsson M."/>
            <person name="Huettel B."/>
            <person name="Barry K.W."/>
            <person name="Haridas S."/>
            <person name="Chen C."/>
            <person name="Bauer D."/>
            <person name="Andreopoulos W."/>
            <person name="Pangilinan J."/>
            <person name="LaButti K."/>
            <person name="Riley R."/>
            <person name="Lipzen A."/>
            <person name="Clum A."/>
            <person name="Drula E."/>
            <person name="Henrissat B."/>
            <person name="Kohler A."/>
            <person name="Grigoriev I.V."/>
            <person name="Martin F.M."/>
            <person name="Hacquard S."/>
        </authorList>
    </citation>
    <scope>NUCLEOTIDE SEQUENCE</scope>
    <source>
        <strain evidence="3">MPI-CAGE-AT-0021</strain>
    </source>
</reference>
<sequence>MSRSIFLTGLMAATTALAQSFTYIGCASTSPDAFAIAGAFIAGPTPEQCETECESLGRTWAALGGGECLCDDPESGVRVGYAVVDEERCDTECIYGDVEEGFCGGGGVDGVLQVYSLYKAVEAADEL</sequence>
<organism evidence="3 4">
    <name type="scientific">Dactylonectria estremocensis</name>
    <dbReference type="NCBI Taxonomy" id="1079267"/>
    <lineage>
        <taxon>Eukaryota</taxon>
        <taxon>Fungi</taxon>
        <taxon>Dikarya</taxon>
        <taxon>Ascomycota</taxon>
        <taxon>Pezizomycotina</taxon>
        <taxon>Sordariomycetes</taxon>
        <taxon>Hypocreomycetidae</taxon>
        <taxon>Hypocreales</taxon>
        <taxon>Nectriaceae</taxon>
        <taxon>Dactylonectria</taxon>
    </lineage>
</organism>
<feature type="chain" id="PRO_5040364014" description="WSC domain-containing protein" evidence="1">
    <location>
        <begin position="19"/>
        <end position="127"/>
    </location>
</feature>
<dbReference type="InterPro" id="IPR002889">
    <property type="entry name" value="WSC_carb-bd"/>
</dbReference>
<dbReference type="SMART" id="SM00321">
    <property type="entry name" value="WSC"/>
    <property type="match status" value="1"/>
</dbReference>
<dbReference type="PROSITE" id="PS51212">
    <property type="entry name" value="WSC"/>
    <property type="match status" value="1"/>
</dbReference>
<evidence type="ECO:0000313" key="4">
    <source>
        <dbReference type="Proteomes" id="UP000717696"/>
    </source>
</evidence>
<proteinExistence type="predicted"/>
<dbReference type="EMBL" id="JAGMUU010000021">
    <property type="protein sequence ID" value="KAH7129424.1"/>
    <property type="molecule type" value="Genomic_DNA"/>
</dbReference>
<gene>
    <name evidence="3" type="ORF">B0J13DRAFT_627263</name>
</gene>